<reference evidence="1 2" key="1">
    <citation type="journal article" date="2021" name="Front. Genet.">
        <title>Chromosome-Level Genome Assembly Reveals Significant Gene Expansion in the Toll and IMD Signaling Pathways of Dendrolimus kikuchii.</title>
        <authorList>
            <person name="Zhou J."/>
            <person name="Wu P."/>
            <person name="Xiong Z."/>
            <person name="Liu N."/>
            <person name="Zhao N."/>
            <person name="Ji M."/>
            <person name="Qiu Y."/>
            <person name="Yang B."/>
        </authorList>
    </citation>
    <scope>NUCLEOTIDE SEQUENCE [LARGE SCALE GENOMIC DNA]</scope>
    <source>
        <strain evidence="1">Ann1</strain>
    </source>
</reference>
<organism evidence="1 2">
    <name type="scientific">Dendrolimus kikuchii</name>
    <dbReference type="NCBI Taxonomy" id="765133"/>
    <lineage>
        <taxon>Eukaryota</taxon>
        <taxon>Metazoa</taxon>
        <taxon>Ecdysozoa</taxon>
        <taxon>Arthropoda</taxon>
        <taxon>Hexapoda</taxon>
        <taxon>Insecta</taxon>
        <taxon>Pterygota</taxon>
        <taxon>Neoptera</taxon>
        <taxon>Endopterygota</taxon>
        <taxon>Lepidoptera</taxon>
        <taxon>Glossata</taxon>
        <taxon>Ditrysia</taxon>
        <taxon>Bombycoidea</taxon>
        <taxon>Lasiocampidae</taxon>
        <taxon>Dendrolimus</taxon>
    </lineage>
</organism>
<proteinExistence type="predicted"/>
<keyword evidence="2" id="KW-1185">Reference proteome</keyword>
<dbReference type="Proteomes" id="UP000824533">
    <property type="component" value="Linkage Group LG05"/>
</dbReference>
<gene>
    <name evidence="1" type="ORF">K1T71_003236</name>
</gene>
<evidence type="ECO:0000313" key="1">
    <source>
        <dbReference type="EMBL" id="KAJ0181151.1"/>
    </source>
</evidence>
<protein>
    <submittedName>
        <fullName evidence="1">Uncharacterized protein</fullName>
    </submittedName>
</protein>
<evidence type="ECO:0000313" key="2">
    <source>
        <dbReference type="Proteomes" id="UP000824533"/>
    </source>
</evidence>
<sequence>MESDALPLYTHDYSDNSTQKVLITESTSSAATVPVAGQNVNQELGAKQHFLGPDKSITTCHFCHNSVKTTIKHTITTRTHMTAALCAALFSLCCIPCCIYCCCDSAKNTDHYCPSCGSFLGTYEK</sequence>
<comment type="caution">
    <text evidence="1">The sequence shown here is derived from an EMBL/GenBank/DDBJ whole genome shotgun (WGS) entry which is preliminary data.</text>
</comment>
<name>A0ACC1DB83_9NEOP</name>
<accession>A0ACC1DB83</accession>
<dbReference type="EMBL" id="CM034391">
    <property type="protein sequence ID" value="KAJ0181151.1"/>
    <property type="molecule type" value="Genomic_DNA"/>
</dbReference>